<evidence type="ECO:0000256" key="1">
    <source>
        <dbReference type="PROSITE-ProRule" id="PRU01282"/>
    </source>
</evidence>
<dbReference type="EMBL" id="CP063356">
    <property type="protein sequence ID" value="QOY36887.1"/>
    <property type="molecule type" value="Genomic_DNA"/>
</dbReference>
<name>A0A1S2L6N2_9BACI</name>
<dbReference type="EMBL" id="LQXD01000179">
    <property type="protein sequence ID" value="OIJ07255.1"/>
    <property type="molecule type" value="Genomic_DNA"/>
</dbReference>
<keyword evidence="4" id="KW-1185">Reference proteome</keyword>
<reference evidence="3 4" key="3">
    <citation type="journal article" date="2019" name="Int. J. Syst. Evol. Microbiol.">
        <title>Anaerobacillus isosaccharinicus sp. nov., an alkaliphilic bacterium which degrades isosaccharinic acid.</title>
        <authorList>
            <person name="Bassil N.M."/>
            <person name="Lloyd J.R."/>
        </authorList>
    </citation>
    <scope>NUCLEOTIDE SEQUENCE [LARGE SCALE GENOMIC DNA]</scope>
    <source>
        <strain evidence="3 4">NB2006</strain>
    </source>
</reference>
<dbReference type="Gene3D" id="3.40.30.10">
    <property type="entry name" value="Glutaredoxin"/>
    <property type="match status" value="1"/>
</dbReference>
<evidence type="ECO:0000313" key="4">
    <source>
        <dbReference type="Proteomes" id="UP000180175"/>
    </source>
</evidence>
<dbReference type="InterPro" id="IPR036249">
    <property type="entry name" value="Thioredoxin-like_sf"/>
</dbReference>
<accession>A0A1S2L6N2</accession>
<sequence length="132" mass="15466">MVTLLVSPGCSSSRRAKEWLEEHGIKFKERNMFVERLSIYELKRIIQKTETGIDEIISKRSVSFRVVKNDYNALSLRDIIKKMSKNPEMIRSPILFDNKRLIVGFSEDQIRCFTPRKERTLFLRNAISALNS</sequence>
<reference evidence="2 4" key="1">
    <citation type="submission" date="2016-10" db="EMBL/GenBank/DDBJ databases">
        <title>Draft genome sequences of four alkaliphilic bacteria belonging to the Anaerobacillus genus.</title>
        <authorList>
            <person name="Bassil N.M."/>
            <person name="Lloyd J.R."/>
        </authorList>
    </citation>
    <scope>NUCLEOTIDE SEQUENCE [LARGE SCALE GENOMIC DNA]</scope>
    <source>
        <strain evidence="2 4">NB2006</strain>
    </source>
</reference>
<dbReference type="NCBIfam" id="TIGR01617">
    <property type="entry name" value="arsC_related"/>
    <property type="match status" value="1"/>
</dbReference>
<dbReference type="Proteomes" id="UP000180175">
    <property type="component" value="Chromosome"/>
</dbReference>
<dbReference type="SUPFAM" id="SSF52833">
    <property type="entry name" value="Thioredoxin-like"/>
    <property type="match status" value="1"/>
</dbReference>
<protein>
    <submittedName>
        <fullName evidence="2">Transcriptional regulator Spx</fullName>
    </submittedName>
</protein>
<reference evidence="3" key="4">
    <citation type="submission" date="2020-10" db="EMBL/GenBank/DDBJ databases">
        <authorList>
            <person name="Bassil N.M."/>
            <person name="Lloyd J.R."/>
        </authorList>
    </citation>
    <scope>NUCLEOTIDE SEQUENCE</scope>
    <source>
        <strain evidence="3">NB2006</strain>
    </source>
</reference>
<dbReference type="InterPro" id="IPR006504">
    <property type="entry name" value="Tscrpt_reg_Spx/MgsR"/>
</dbReference>
<gene>
    <name evidence="3" type="primary">spx</name>
    <name evidence="3" type="ORF">AWH56_004345</name>
    <name evidence="2" type="ORF">AWH56_20870</name>
</gene>
<dbReference type="NCBIfam" id="NF002459">
    <property type="entry name" value="PRK01655.1"/>
    <property type="match status" value="1"/>
</dbReference>
<evidence type="ECO:0000313" key="2">
    <source>
        <dbReference type="EMBL" id="OIJ07255.1"/>
    </source>
</evidence>
<comment type="similarity">
    <text evidence="1">Belongs to the ArsC family.</text>
</comment>
<dbReference type="PANTHER" id="PTHR30041:SF7">
    <property type="entry name" value="GLOBAL TRANSCRIPTIONAL REGULATOR SPX"/>
    <property type="match status" value="1"/>
</dbReference>
<dbReference type="PROSITE" id="PS51353">
    <property type="entry name" value="ARSC"/>
    <property type="match status" value="1"/>
</dbReference>
<organism evidence="2 4">
    <name type="scientific">Anaerobacillus isosaccharinicus</name>
    <dbReference type="NCBI Taxonomy" id="1532552"/>
    <lineage>
        <taxon>Bacteria</taxon>
        <taxon>Bacillati</taxon>
        <taxon>Bacillota</taxon>
        <taxon>Bacilli</taxon>
        <taxon>Bacillales</taxon>
        <taxon>Bacillaceae</taxon>
        <taxon>Anaerobacillus</taxon>
    </lineage>
</organism>
<dbReference type="PANTHER" id="PTHR30041">
    <property type="entry name" value="ARSENATE REDUCTASE"/>
    <property type="match status" value="1"/>
</dbReference>
<dbReference type="InterPro" id="IPR006660">
    <property type="entry name" value="Arsenate_reductase-like"/>
</dbReference>
<dbReference type="OrthoDB" id="9794155at2"/>
<dbReference type="CDD" id="cd03032">
    <property type="entry name" value="ArsC_Spx"/>
    <property type="match status" value="1"/>
</dbReference>
<dbReference type="AlphaFoldDB" id="A0A1S2L6N2"/>
<proteinExistence type="inferred from homology"/>
<evidence type="ECO:0000313" key="3">
    <source>
        <dbReference type="EMBL" id="QOY36887.1"/>
    </source>
</evidence>
<reference evidence="3 4" key="2">
    <citation type="journal article" date="2017" name="Genome Announc.">
        <title>Draft Genome Sequences of Four Alkaliphilic Bacteria Belonging to the Anaerobacillus Genus.</title>
        <authorList>
            <person name="Bassil N.M."/>
            <person name="Lloyd J.R."/>
        </authorList>
    </citation>
    <scope>NUCLEOTIDE SEQUENCE [LARGE SCALE GENOMIC DNA]</scope>
    <source>
        <strain evidence="3 4">NB2006</strain>
    </source>
</reference>
<dbReference type="RefSeq" id="WP_071318863.1">
    <property type="nucleotide sequence ID" value="NZ_CP063356.2"/>
</dbReference>
<dbReference type="Pfam" id="PF03960">
    <property type="entry name" value="ArsC"/>
    <property type="match status" value="1"/>
</dbReference>
<dbReference type="KEGG" id="aia:AWH56_004345"/>